<dbReference type="InterPro" id="IPR036388">
    <property type="entry name" value="WH-like_DNA-bd_sf"/>
</dbReference>
<dbReference type="SUPFAM" id="SSF46785">
    <property type="entry name" value="Winged helix' DNA-binding domain"/>
    <property type="match status" value="1"/>
</dbReference>
<dbReference type="Proteomes" id="UP000198994">
    <property type="component" value="Unassembled WGS sequence"/>
</dbReference>
<keyword evidence="1" id="KW-0238">DNA-binding</keyword>
<dbReference type="PANTHER" id="PTHR33221:SF5">
    <property type="entry name" value="HTH-TYPE TRANSCRIPTIONAL REGULATOR ISCR"/>
    <property type="match status" value="1"/>
</dbReference>
<evidence type="ECO:0000313" key="3">
    <source>
        <dbReference type="Proteomes" id="UP000198994"/>
    </source>
</evidence>
<proteinExistence type="predicted"/>
<dbReference type="Gene3D" id="1.10.10.10">
    <property type="entry name" value="Winged helix-like DNA-binding domain superfamily/Winged helix DNA-binding domain"/>
    <property type="match status" value="1"/>
</dbReference>
<dbReference type="STRING" id="282683.SAMN04488105_101166"/>
<reference evidence="3" key="1">
    <citation type="submission" date="2016-10" db="EMBL/GenBank/DDBJ databases">
        <authorList>
            <person name="Varghese N."/>
            <person name="Submissions S."/>
        </authorList>
    </citation>
    <scope>NUCLEOTIDE SEQUENCE [LARGE SCALE GENOMIC DNA]</scope>
    <source>
        <strain evidence="3">DSM 10146</strain>
    </source>
</reference>
<evidence type="ECO:0000256" key="1">
    <source>
        <dbReference type="ARBA" id="ARBA00023125"/>
    </source>
</evidence>
<keyword evidence="3" id="KW-1185">Reference proteome</keyword>
<gene>
    <name evidence="2" type="ORF">SAMN04488105_101166</name>
</gene>
<dbReference type="GO" id="GO:0003677">
    <property type="term" value="F:DNA binding"/>
    <property type="evidence" value="ECO:0007669"/>
    <property type="project" value="UniProtKB-KW"/>
</dbReference>
<dbReference type="RefSeq" id="WP_089954275.1">
    <property type="nucleotide sequence ID" value="NZ_FNAV01000001.1"/>
</dbReference>
<dbReference type="GO" id="GO:0005829">
    <property type="term" value="C:cytosol"/>
    <property type="evidence" value="ECO:0007669"/>
    <property type="project" value="TreeGrafter"/>
</dbReference>
<dbReference type="EMBL" id="FNAV01000001">
    <property type="protein sequence ID" value="SDE14477.1"/>
    <property type="molecule type" value="Genomic_DNA"/>
</dbReference>
<dbReference type="Pfam" id="PF02082">
    <property type="entry name" value="Rrf2"/>
    <property type="match status" value="1"/>
</dbReference>
<dbReference type="PROSITE" id="PS01332">
    <property type="entry name" value="HTH_RRF2_1"/>
    <property type="match status" value="1"/>
</dbReference>
<evidence type="ECO:0000313" key="2">
    <source>
        <dbReference type="EMBL" id="SDE14477.1"/>
    </source>
</evidence>
<dbReference type="OrthoDB" id="9802344at2"/>
<dbReference type="PANTHER" id="PTHR33221">
    <property type="entry name" value="WINGED HELIX-TURN-HELIX TRANSCRIPTIONAL REGULATOR, RRF2 FAMILY"/>
    <property type="match status" value="1"/>
</dbReference>
<dbReference type="AlphaFoldDB" id="A0A1G7AJ24"/>
<dbReference type="GO" id="GO:0003700">
    <property type="term" value="F:DNA-binding transcription factor activity"/>
    <property type="evidence" value="ECO:0007669"/>
    <property type="project" value="TreeGrafter"/>
</dbReference>
<dbReference type="PROSITE" id="PS51197">
    <property type="entry name" value="HTH_RRF2_2"/>
    <property type="match status" value="1"/>
</dbReference>
<accession>A0A1G7AJ24</accession>
<protein>
    <submittedName>
        <fullName evidence="2">Transcriptional regulator, BadM/Rrf2 family</fullName>
    </submittedName>
</protein>
<dbReference type="InterPro" id="IPR000944">
    <property type="entry name" value="Tscrpt_reg_Rrf2"/>
</dbReference>
<name>A0A1G7AJ24_9RHOB</name>
<sequence>MITQKTKYALKSLMTLGALEKGAALTIEEVSQRSGAPKRFLEHILLDLRKAGYLGARRGRAGGYFLIREPSKVSLGELLQQIDGPIAPLPCLSRRSYRRCEDCDDEETCQLRRVFGEIFWSYLLLIESLTLQDLLRDPVAAGKALGEPGAARNAAPDEIAGE</sequence>
<organism evidence="2 3">
    <name type="scientific">Salipiger thiooxidans</name>
    <dbReference type="NCBI Taxonomy" id="282683"/>
    <lineage>
        <taxon>Bacteria</taxon>
        <taxon>Pseudomonadati</taxon>
        <taxon>Pseudomonadota</taxon>
        <taxon>Alphaproteobacteria</taxon>
        <taxon>Rhodobacterales</taxon>
        <taxon>Roseobacteraceae</taxon>
        <taxon>Salipiger</taxon>
    </lineage>
</organism>
<dbReference type="InterPro" id="IPR036390">
    <property type="entry name" value="WH_DNA-bd_sf"/>
</dbReference>
<dbReference type="InterPro" id="IPR030489">
    <property type="entry name" value="TR_Rrf2-type_CS"/>
</dbReference>
<dbReference type="NCBIfam" id="TIGR00738">
    <property type="entry name" value="rrf2_super"/>
    <property type="match status" value="1"/>
</dbReference>